<dbReference type="Gene3D" id="2.60.40.10">
    <property type="entry name" value="Immunoglobulins"/>
    <property type="match status" value="1"/>
</dbReference>
<dbReference type="EMBL" id="JAPDOD010000008">
    <property type="protein sequence ID" value="MDA0161050.1"/>
    <property type="molecule type" value="Genomic_DNA"/>
</dbReference>
<dbReference type="GO" id="GO:0005975">
    <property type="term" value="P:carbohydrate metabolic process"/>
    <property type="evidence" value="ECO:0007669"/>
    <property type="project" value="UniProtKB-ARBA"/>
</dbReference>
<evidence type="ECO:0000313" key="2">
    <source>
        <dbReference type="EMBL" id="MDA0161050.1"/>
    </source>
</evidence>
<sequence>MVAATGVAVLASSASAQAQRPAKTGNGIPAGQASTQMFNYGTYLNNGGNTGAANPVTGVSAACLTSTSTTCRLERLEGLFAFFQRKGWTNIELFAHSGFPAQNDIPGLVAYRALLDKYGLHAAGWHGTVTDVGPAWTERLAASKILGMDYIGSGGVASPGINTYSNTLLTAQALNRLGKEAVEAGVGPVYIHNHTGEFDAKYVDNGVLKSAWQILMDRTESRYVQAEVDVFWSSDAFGDVTGEATAALVNANPTRVKMMHIKDGINIAAQNSPTDTRTGSPRPTGTGELDFRPIFAAALGKVQYYHHEHDGGTVTDADTSFTNLSPIGPSIAPAVLGLPTNFPTVAAGTPAAENAVDVKITNTGQAPLVITTNTIANQTGGSDAGDFAIVSSTCANSTVAAGNPNATPAVPRGTCTVKVGFKPTKTNYRSVALLRITSNADDATESILLTGSSNANAVGGVGGTVPTSLSLTLGGSPSFGAFTPAVARTYDTAVAASVVSTAGDATLSVTDASSTATGHLVNGTFALPSALQVRAANTANPNPAYASLSEVANTPLNILSYAGPTAGADTVTVGFRQAIGATDTLRSGSYSKTLTFTLSTTTP</sequence>
<evidence type="ECO:0000256" key="1">
    <source>
        <dbReference type="SAM" id="SignalP"/>
    </source>
</evidence>
<dbReference type="InterPro" id="IPR013783">
    <property type="entry name" value="Ig-like_fold"/>
</dbReference>
<organism evidence="2 3">
    <name type="scientific">Solirubrobacter ginsenosidimutans</name>
    <dbReference type="NCBI Taxonomy" id="490573"/>
    <lineage>
        <taxon>Bacteria</taxon>
        <taxon>Bacillati</taxon>
        <taxon>Actinomycetota</taxon>
        <taxon>Thermoleophilia</taxon>
        <taxon>Solirubrobacterales</taxon>
        <taxon>Solirubrobacteraceae</taxon>
        <taxon>Solirubrobacter</taxon>
    </lineage>
</organism>
<dbReference type="Proteomes" id="UP001149140">
    <property type="component" value="Unassembled WGS sequence"/>
</dbReference>
<dbReference type="AlphaFoldDB" id="A0A9X3MRC0"/>
<name>A0A9X3MRC0_9ACTN</name>
<feature type="chain" id="PRO_5040915497" description="Sugar phosphate isomerase/epimerase" evidence="1">
    <location>
        <begin position="19"/>
        <end position="603"/>
    </location>
</feature>
<comment type="caution">
    <text evidence="2">The sequence shown here is derived from an EMBL/GenBank/DDBJ whole genome shotgun (WGS) entry which is preliminary data.</text>
</comment>
<accession>A0A9X3MRC0</accession>
<keyword evidence="1" id="KW-0732">Signal</keyword>
<protein>
    <recommendedName>
        <fullName evidence="4">Sugar phosphate isomerase/epimerase</fullName>
    </recommendedName>
</protein>
<dbReference type="Gene3D" id="3.20.20.150">
    <property type="entry name" value="Divalent-metal-dependent TIM barrel enzymes"/>
    <property type="match status" value="1"/>
</dbReference>
<reference evidence="2" key="1">
    <citation type="submission" date="2022-10" db="EMBL/GenBank/DDBJ databases">
        <title>The WGS of Solirubrobacter ginsenosidimutans DSM 21036.</title>
        <authorList>
            <person name="Jiang Z."/>
        </authorList>
    </citation>
    <scope>NUCLEOTIDE SEQUENCE</scope>
    <source>
        <strain evidence="2">DSM 21036</strain>
    </source>
</reference>
<feature type="signal peptide" evidence="1">
    <location>
        <begin position="1"/>
        <end position="18"/>
    </location>
</feature>
<dbReference type="InterPro" id="IPR036237">
    <property type="entry name" value="Xyl_isomerase-like_sf"/>
</dbReference>
<proteinExistence type="predicted"/>
<evidence type="ECO:0008006" key="4">
    <source>
        <dbReference type="Google" id="ProtNLM"/>
    </source>
</evidence>
<gene>
    <name evidence="2" type="ORF">OM076_12295</name>
</gene>
<evidence type="ECO:0000313" key="3">
    <source>
        <dbReference type="Proteomes" id="UP001149140"/>
    </source>
</evidence>
<dbReference type="SUPFAM" id="SSF51658">
    <property type="entry name" value="Xylose isomerase-like"/>
    <property type="match status" value="1"/>
</dbReference>
<keyword evidence="3" id="KW-1185">Reference proteome</keyword>